<dbReference type="Proteomes" id="UP001055811">
    <property type="component" value="Linkage Group LG05"/>
</dbReference>
<evidence type="ECO:0000313" key="1">
    <source>
        <dbReference type="EMBL" id="KAI3739879.1"/>
    </source>
</evidence>
<reference evidence="1 2" key="2">
    <citation type="journal article" date="2022" name="Mol. Ecol. Resour.">
        <title>The genomes of chicory, endive, great burdock and yacon provide insights into Asteraceae paleo-polyploidization history and plant inulin production.</title>
        <authorList>
            <person name="Fan W."/>
            <person name="Wang S."/>
            <person name="Wang H."/>
            <person name="Wang A."/>
            <person name="Jiang F."/>
            <person name="Liu H."/>
            <person name="Zhao H."/>
            <person name="Xu D."/>
            <person name="Zhang Y."/>
        </authorList>
    </citation>
    <scope>NUCLEOTIDE SEQUENCE [LARGE SCALE GENOMIC DNA]</scope>
    <source>
        <strain evidence="2">cv. Punajuju</strain>
        <tissue evidence="1">Leaves</tissue>
    </source>
</reference>
<name>A0ACB9CZZ2_CICIN</name>
<organism evidence="1 2">
    <name type="scientific">Cichorium intybus</name>
    <name type="common">Chicory</name>
    <dbReference type="NCBI Taxonomy" id="13427"/>
    <lineage>
        <taxon>Eukaryota</taxon>
        <taxon>Viridiplantae</taxon>
        <taxon>Streptophyta</taxon>
        <taxon>Embryophyta</taxon>
        <taxon>Tracheophyta</taxon>
        <taxon>Spermatophyta</taxon>
        <taxon>Magnoliopsida</taxon>
        <taxon>eudicotyledons</taxon>
        <taxon>Gunneridae</taxon>
        <taxon>Pentapetalae</taxon>
        <taxon>asterids</taxon>
        <taxon>campanulids</taxon>
        <taxon>Asterales</taxon>
        <taxon>Asteraceae</taxon>
        <taxon>Cichorioideae</taxon>
        <taxon>Cichorieae</taxon>
        <taxon>Cichoriinae</taxon>
        <taxon>Cichorium</taxon>
    </lineage>
</organism>
<accession>A0ACB9CZZ2</accession>
<evidence type="ECO:0000313" key="2">
    <source>
        <dbReference type="Proteomes" id="UP001055811"/>
    </source>
</evidence>
<comment type="caution">
    <text evidence="1">The sequence shown here is derived from an EMBL/GenBank/DDBJ whole genome shotgun (WGS) entry which is preliminary data.</text>
</comment>
<keyword evidence="2" id="KW-1185">Reference proteome</keyword>
<reference evidence="2" key="1">
    <citation type="journal article" date="2022" name="Mol. Ecol. Resour.">
        <title>The genomes of chicory, endive, great burdock and yacon provide insights into Asteraceae palaeo-polyploidization history and plant inulin production.</title>
        <authorList>
            <person name="Fan W."/>
            <person name="Wang S."/>
            <person name="Wang H."/>
            <person name="Wang A."/>
            <person name="Jiang F."/>
            <person name="Liu H."/>
            <person name="Zhao H."/>
            <person name="Xu D."/>
            <person name="Zhang Y."/>
        </authorList>
    </citation>
    <scope>NUCLEOTIDE SEQUENCE [LARGE SCALE GENOMIC DNA]</scope>
    <source>
        <strain evidence="2">cv. Punajuju</strain>
    </source>
</reference>
<dbReference type="EMBL" id="CM042013">
    <property type="protein sequence ID" value="KAI3739879.1"/>
    <property type="molecule type" value="Genomic_DNA"/>
</dbReference>
<protein>
    <submittedName>
        <fullName evidence="1">Uncharacterized protein</fullName>
    </submittedName>
</protein>
<gene>
    <name evidence="1" type="ORF">L2E82_30291</name>
</gene>
<proteinExistence type="predicted"/>
<sequence length="84" mass="9045">MQLQRSLKGALMVDTGGQCGGDCEDDSSARSPVCGDDCEDDRIAWSPACGSDCEDDSSARSSALMCLTRTRIVYYCCYEGKNDV</sequence>